<keyword evidence="3" id="KW-1185">Reference proteome</keyword>
<feature type="transmembrane region" description="Helical" evidence="1">
    <location>
        <begin position="7"/>
        <end position="25"/>
    </location>
</feature>
<evidence type="ECO:0000313" key="2">
    <source>
        <dbReference type="EMBL" id="EXJ13521.1"/>
    </source>
</evidence>
<dbReference type="EMBL" id="AONC01000067">
    <property type="protein sequence ID" value="EXJ13521.1"/>
    <property type="molecule type" value="Genomic_DNA"/>
</dbReference>
<accession>W9V9H1</accession>
<sequence length="63" mass="7283">MLIPVNPYLILLLPFLVVSWFLGYLGRDFKYGFWGNFVISLVFTPVIGLIVLLAQDRRSPVKR</sequence>
<dbReference type="OrthoDB" id="6315247at2"/>
<feature type="transmembrane region" description="Helical" evidence="1">
    <location>
        <begin position="31"/>
        <end position="54"/>
    </location>
</feature>
<comment type="caution">
    <text evidence="2">The sequence shown here is derived from an EMBL/GenBank/DDBJ whole genome shotgun (WGS) entry which is preliminary data.</text>
</comment>
<reference evidence="2 3" key="1">
    <citation type="submission" date="2012-11" db="EMBL/GenBank/DDBJ databases">
        <title>Genome assembly of Thiorhodococcus sp. AK35.</title>
        <authorList>
            <person name="Nupur N."/>
            <person name="Khatri I."/>
            <person name="Subramanian S."/>
            <person name="Pinnaka A."/>
        </authorList>
    </citation>
    <scope>NUCLEOTIDE SEQUENCE [LARGE SCALE GENOMIC DNA]</scope>
    <source>
        <strain evidence="2 3">AK35</strain>
    </source>
</reference>
<dbReference type="eggNOG" id="ENOG5033P1T">
    <property type="taxonomic scope" value="Bacteria"/>
</dbReference>
<dbReference type="STRING" id="1249627.D779_3686"/>
<proteinExistence type="predicted"/>
<name>W9V9H1_9GAMM</name>
<keyword evidence="1" id="KW-1133">Transmembrane helix</keyword>
<keyword evidence="1" id="KW-0812">Transmembrane</keyword>
<protein>
    <submittedName>
        <fullName evidence="2">Uncharacterized protein</fullName>
    </submittedName>
</protein>
<keyword evidence="1" id="KW-0472">Membrane</keyword>
<evidence type="ECO:0000313" key="3">
    <source>
        <dbReference type="Proteomes" id="UP000019460"/>
    </source>
</evidence>
<dbReference type="RefSeq" id="WP_043756980.1">
    <property type="nucleotide sequence ID" value="NZ_AONC01000067.1"/>
</dbReference>
<organism evidence="2 3">
    <name type="scientific">Imhoffiella purpurea</name>
    <dbReference type="NCBI Taxonomy" id="1249627"/>
    <lineage>
        <taxon>Bacteria</taxon>
        <taxon>Pseudomonadati</taxon>
        <taxon>Pseudomonadota</taxon>
        <taxon>Gammaproteobacteria</taxon>
        <taxon>Chromatiales</taxon>
        <taxon>Chromatiaceae</taxon>
        <taxon>Imhoffiella</taxon>
    </lineage>
</organism>
<evidence type="ECO:0000256" key="1">
    <source>
        <dbReference type="SAM" id="Phobius"/>
    </source>
</evidence>
<dbReference type="AlphaFoldDB" id="W9V9H1"/>
<gene>
    <name evidence="2" type="ORF">D779_3686</name>
</gene>
<dbReference type="Proteomes" id="UP000019460">
    <property type="component" value="Unassembled WGS sequence"/>
</dbReference>